<reference evidence="3" key="1">
    <citation type="journal article" date="2015" name="Genome Announc.">
        <title>Draft genome sequence of the cellulolytic fungus Chaetomium globosum.</title>
        <authorList>
            <person name="Cuomo C.A."/>
            <person name="Untereiner W.A."/>
            <person name="Ma L.-J."/>
            <person name="Grabherr M."/>
            <person name="Birren B.W."/>
        </authorList>
    </citation>
    <scope>NUCLEOTIDE SEQUENCE [LARGE SCALE GENOMIC DNA]</scope>
    <source>
        <strain evidence="3">ATCC 6205 / CBS 148.51 / DSM 1962 / NBRC 6347 / NRRL 1970</strain>
    </source>
</reference>
<feature type="region of interest" description="Disordered" evidence="1">
    <location>
        <begin position="288"/>
        <end position="357"/>
    </location>
</feature>
<dbReference type="OrthoDB" id="4735138at2759"/>
<feature type="compositionally biased region" description="Polar residues" evidence="1">
    <location>
        <begin position="288"/>
        <end position="328"/>
    </location>
</feature>
<dbReference type="Proteomes" id="UP000001056">
    <property type="component" value="Unassembled WGS sequence"/>
</dbReference>
<name>Q2GVH4_CHAGB</name>
<proteinExistence type="predicted"/>
<evidence type="ECO:0000313" key="3">
    <source>
        <dbReference type="Proteomes" id="UP000001056"/>
    </source>
</evidence>
<protein>
    <submittedName>
        <fullName evidence="2">Uncharacterized protein</fullName>
    </submittedName>
</protein>
<dbReference type="HOGENOM" id="CLU_424508_0_0_1"/>
<accession>Q2GVH4</accession>
<evidence type="ECO:0000313" key="2">
    <source>
        <dbReference type="EMBL" id="EAQ86777.1"/>
    </source>
</evidence>
<dbReference type="RefSeq" id="XP_001225686.1">
    <property type="nucleotide sequence ID" value="XM_001225685.1"/>
</dbReference>
<keyword evidence="3" id="KW-1185">Reference proteome</keyword>
<dbReference type="eggNOG" id="ENOG502SEB7">
    <property type="taxonomic scope" value="Eukaryota"/>
</dbReference>
<dbReference type="VEuPathDB" id="FungiDB:CHGG_08030"/>
<dbReference type="EMBL" id="CH408033">
    <property type="protein sequence ID" value="EAQ86777.1"/>
    <property type="molecule type" value="Genomic_DNA"/>
</dbReference>
<dbReference type="AlphaFoldDB" id="Q2GVH4"/>
<sequence>MASSSASVVYPIPPLPNKRDHGATGGDLIVTYHSDLAQCEILPTGSRYTSAGNFKAGTFLPFIQPTFIHDLYPRLLSTEDEESSGLPVILSMFNTEPKATTLEEDWEKKWFTIAARLFPNKLAFEGVAVNGWETDDPQSVKVTLAMPRDGGTSARVSLTGPVDLDTFHLVDTAWPEPPTKAAVFVKLASYLQPENDCPPHKGIHVCHVLLIFPIEQQPWKSLAGWMRTAVNPFPRGSWIACNGRLLGVLDRNLIQGPQLIDTSVRIPVILPDDWESIRQSSLTAHNTTPLRLSTIPTTPRSTGPQGITSWNPFSSPVGGQNTLTNKQKNPARPRKHPDNEATEPSAILDAPSNSTTTNAEPVLTIPSSAAPIPDAVLRAVHASDQAMYPVALPYARLRAWVDACPDLSVCFFRAGVGDGDQGSSALGGGGGGPVGGAGAVGAAAVEGMAPVVGVVVVLPLRRRCWADLLGGRLKEVDVEPGSAFAGDGSGEEEVGLHVYHIERFDAGGVGAEKKRFCELALEEVMRRAQARRGWKVVGMSGALDGAGEGDGGRADIHSFTALTATPAGKRAFGRLGFTPTGYTELFVLKTSQQTSQSDMGKGLLEMVCLYPGDDSQTAKLPGAGDIVSASEMTVNYNVLPGAART</sequence>
<dbReference type="GeneID" id="4393427"/>
<organism evidence="2 3">
    <name type="scientific">Chaetomium globosum (strain ATCC 6205 / CBS 148.51 / DSM 1962 / NBRC 6347 / NRRL 1970)</name>
    <name type="common">Soil fungus</name>
    <dbReference type="NCBI Taxonomy" id="306901"/>
    <lineage>
        <taxon>Eukaryota</taxon>
        <taxon>Fungi</taxon>
        <taxon>Dikarya</taxon>
        <taxon>Ascomycota</taxon>
        <taxon>Pezizomycotina</taxon>
        <taxon>Sordariomycetes</taxon>
        <taxon>Sordariomycetidae</taxon>
        <taxon>Sordariales</taxon>
        <taxon>Chaetomiaceae</taxon>
        <taxon>Chaetomium</taxon>
    </lineage>
</organism>
<dbReference type="InParanoid" id="Q2GVH4"/>
<gene>
    <name evidence="2" type="ORF">CHGG_08030</name>
</gene>
<evidence type="ECO:0000256" key="1">
    <source>
        <dbReference type="SAM" id="MobiDB-lite"/>
    </source>
</evidence>